<proteinExistence type="predicted"/>
<sequence length="93" mass="9877">MIMTTTQHSDPESAPAGFIYDPEGSDLAGTPRYILPIPLDAEDEDGPSAQAVWTATDGVTVWFDGHPGTGNYPAATVRAWARALLATCPEDTE</sequence>
<dbReference type="EMBL" id="AP024525">
    <property type="protein sequence ID" value="BCT76101.1"/>
    <property type="molecule type" value="Genomic_DNA"/>
</dbReference>
<protein>
    <submittedName>
        <fullName evidence="2">Uncharacterized protein</fullName>
    </submittedName>
</protein>
<keyword evidence="3" id="KW-1185">Reference proteome</keyword>
<name>A0ABN6FH36_SINCY</name>
<evidence type="ECO:0000313" key="3">
    <source>
        <dbReference type="Proteomes" id="UP001319861"/>
    </source>
</evidence>
<gene>
    <name evidence="2" type="ORF">SCMU_19430</name>
</gene>
<evidence type="ECO:0000313" key="2">
    <source>
        <dbReference type="EMBL" id="BCT76101.1"/>
    </source>
</evidence>
<evidence type="ECO:0000256" key="1">
    <source>
        <dbReference type="SAM" id="MobiDB-lite"/>
    </source>
</evidence>
<reference evidence="2 3" key="1">
    <citation type="journal article" date="2021" name="J. Biosci. Bioeng.">
        <title>Identification and characterization of a chc gene cluster responsible for the aromatization pathway of cyclohexanecarboxylate degradation in Sinomonas cyclohexanicum ATCC 51369.</title>
        <authorList>
            <person name="Yamamoto T."/>
            <person name="Hasegawa Y."/>
            <person name="Lau P.C.K."/>
            <person name="Iwaki H."/>
        </authorList>
    </citation>
    <scope>NUCLEOTIDE SEQUENCE [LARGE SCALE GENOMIC DNA]</scope>
    <source>
        <strain evidence="2 3">ATCC 51369</strain>
    </source>
</reference>
<dbReference type="Proteomes" id="UP001319861">
    <property type="component" value="Chromosome"/>
</dbReference>
<organism evidence="2 3">
    <name type="scientific">Sinomonas cyclohexanicum</name>
    <name type="common">Corynebacterium cyclohexanicum</name>
    <dbReference type="NCBI Taxonomy" id="322009"/>
    <lineage>
        <taxon>Bacteria</taxon>
        <taxon>Bacillati</taxon>
        <taxon>Actinomycetota</taxon>
        <taxon>Actinomycetes</taxon>
        <taxon>Micrococcales</taxon>
        <taxon>Micrococcaceae</taxon>
        <taxon>Sinomonas</taxon>
    </lineage>
</organism>
<feature type="region of interest" description="Disordered" evidence="1">
    <location>
        <begin position="1"/>
        <end position="24"/>
    </location>
</feature>
<accession>A0ABN6FH36</accession>